<protein>
    <recommendedName>
        <fullName evidence="3">Glutamine--fructose-6-phosphate aminotransferase [isomerizing]</fullName>
        <ecNumber evidence="2">2.6.1.16</ecNumber>
    </recommendedName>
</protein>
<evidence type="ECO:0000313" key="11">
    <source>
        <dbReference type="Proteomes" id="UP000295718"/>
    </source>
</evidence>
<feature type="domain" description="Glutamine amidotransferase type-2" evidence="8">
    <location>
        <begin position="2"/>
        <end position="216"/>
    </location>
</feature>
<evidence type="ECO:0000256" key="6">
    <source>
        <dbReference type="ARBA" id="ARBA00022737"/>
    </source>
</evidence>
<dbReference type="STRING" id="1469948.GCA_000732725_02457"/>
<dbReference type="OrthoDB" id="106547at2"/>
<accession>A0A4R1R6K8</accession>
<dbReference type="InterPro" id="IPR035490">
    <property type="entry name" value="GlmS/FrlB_SIS"/>
</dbReference>
<dbReference type="Gene3D" id="3.60.20.10">
    <property type="entry name" value="Glutamine Phosphoribosylpyrophosphate, subunit 1, domain 1"/>
    <property type="match status" value="1"/>
</dbReference>
<evidence type="ECO:0000256" key="7">
    <source>
        <dbReference type="ARBA" id="ARBA00022962"/>
    </source>
</evidence>
<gene>
    <name evidence="10" type="ORF">EDD76_101313</name>
</gene>
<dbReference type="GO" id="GO:0006002">
    <property type="term" value="P:fructose 6-phosphate metabolic process"/>
    <property type="evidence" value="ECO:0007669"/>
    <property type="project" value="TreeGrafter"/>
</dbReference>
<keyword evidence="11" id="KW-1185">Reference proteome</keyword>
<dbReference type="NCBIfam" id="NF001484">
    <property type="entry name" value="PRK00331.1"/>
    <property type="match status" value="1"/>
</dbReference>
<dbReference type="InterPro" id="IPR029055">
    <property type="entry name" value="Ntn_hydrolases_N"/>
</dbReference>
<name>A0A4R1R6K8_9FIRM</name>
<dbReference type="RefSeq" id="WP_031391136.1">
    <property type="nucleotide sequence ID" value="NZ_JPNB01000002.1"/>
</dbReference>
<evidence type="ECO:0000256" key="1">
    <source>
        <dbReference type="ARBA" id="ARBA00001031"/>
    </source>
</evidence>
<dbReference type="CDD" id="cd00714">
    <property type="entry name" value="GFAT"/>
    <property type="match status" value="1"/>
</dbReference>
<feature type="domain" description="SIS" evidence="9">
    <location>
        <begin position="282"/>
        <end position="422"/>
    </location>
</feature>
<dbReference type="CDD" id="cd05009">
    <property type="entry name" value="SIS_GlmS_GlmD_2"/>
    <property type="match status" value="1"/>
</dbReference>
<dbReference type="InterPro" id="IPR005855">
    <property type="entry name" value="GFAT"/>
</dbReference>
<evidence type="ECO:0000256" key="5">
    <source>
        <dbReference type="ARBA" id="ARBA00022679"/>
    </source>
</evidence>
<dbReference type="Pfam" id="PF01380">
    <property type="entry name" value="SIS"/>
    <property type="match status" value="2"/>
</dbReference>
<dbReference type="PROSITE" id="PS51464">
    <property type="entry name" value="SIS"/>
    <property type="match status" value="2"/>
</dbReference>
<feature type="domain" description="SIS" evidence="9">
    <location>
        <begin position="455"/>
        <end position="597"/>
    </location>
</feature>
<dbReference type="GO" id="GO:0006487">
    <property type="term" value="P:protein N-linked glycosylation"/>
    <property type="evidence" value="ECO:0007669"/>
    <property type="project" value="TreeGrafter"/>
</dbReference>
<dbReference type="InterPro" id="IPR046348">
    <property type="entry name" value="SIS_dom_sf"/>
</dbReference>
<comment type="caution">
    <text evidence="10">The sequence shown here is derived from an EMBL/GenBank/DDBJ whole genome shotgun (WGS) entry which is preliminary data.</text>
</comment>
<dbReference type="GO" id="GO:0006047">
    <property type="term" value="P:UDP-N-acetylglucosamine metabolic process"/>
    <property type="evidence" value="ECO:0007669"/>
    <property type="project" value="TreeGrafter"/>
</dbReference>
<dbReference type="GO" id="GO:0005829">
    <property type="term" value="C:cytosol"/>
    <property type="evidence" value="ECO:0007669"/>
    <property type="project" value="TreeGrafter"/>
</dbReference>
<dbReference type="EC" id="2.6.1.16" evidence="2"/>
<dbReference type="Gene3D" id="3.40.50.10490">
    <property type="entry name" value="Glucose-6-phosphate isomerase like protein, domain 1"/>
    <property type="match status" value="2"/>
</dbReference>
<dbReference type="NCBIfam" id="TIGR01135">
    <property type="entry name" value="glmS"/>
    <property type="match status" value="1"/>
</dbReference>
<dbReference type="FunFam" id="3.40.50.10490:FF:000001">
    <property type="entry name" value="Glutamine--fructose-6-phosphate aminotransferase [isomerizing]"/>
    <property type="match status" value="1"/>
</dbReference>
<dbReference type="Pfam" id="PF13522">
    <property type="entry name" value="GATase_6"/>
    <property type="match status" value="1"/>
</dbReference>
<dbReference type="PROSITE" id="PS51278">
    <property type="entry name" value="GATASE_TYPE_2"/>
    <property type="match status" value="1"/>
</dbReference>
<keyword evidence="4 10" id="KW-0032">Aminotransferase</keyword>
<keyword evidence="6" id="KW-0677">Repeat</keyword>
<dbReference type="InterPro" id="IPR035466">
    <property type="entry name" value="GlmS/AgaS_SIS"/>
</dbReference>
<dbReference type="PANTHER" id="PTHR10937">
    <property type="entry name" value="GLUCOSAMINE--FRUCTOSE-6-PHOSPHATE AMINOTRANSFERASE, ISOMERIZING"/>
    <property type="match status" value="1"/>
</dbReference>
<evidence type="ECO:0000259" key="9">
    <source>
        <dbReference type="PROSITE" id="PS51464"/>
    </source>
</evidence>
<evidence type="ECO:0000256" key="3">
    <source>
        <dbReference type="ARBA" id="ARBA00016090"/>
    </source>
</evidence>
<proteinExistence type="predicted"/>
<dbReference type="PANTHER" id="PTHR10937:SF0">
    <property type="entry name" value="GLUTAMINE--FRUCTOSE-6-PHOSPHATE TRANSAMINASE (ISOMERIZING)"/>
    <property type="match status" value="1"/>
</dbReference>
<evidence type="ECO:0000313" key="10">
    <source>
        <dbReference type="EMBL" id="TCL61215.1"/>
    </source>
</evidence>
<dbReference type="SUPFAM" id="SSF53697">
    <property type="entry name" value="SIS domain"/>
    <property type="match status" value="1"/>
</dbReference>
<evidence type="ECO:0000256" key="2">
    <source>
        <dbReference type="ARBA" id="ARBA00012916"/>
    </source>
</evidence>
<dbReference type="InterPro" id="IPR001347">
    <property type="entry name" value="SIS_dom"/>
</dbReference>
<evidence type="ECO:0000256" key="4">
    <source>
        <dbReference type="ARBA" id="ARBA00022576"/>
    </source>
</evidence>
<keyword evidence="5 10" id="KW-0808">Transferase</keyword>
<dbReference type="GO" id="GO:0097367">
    <property type="term" value="F:carbohydrate derivative binding"/>
    <property type="evidence" value="ECO:0007669"/>
    <property type="project" value="InterPro"/>
</dbReference>
<dbReference type="SUPFAM" id="SSF56235">
    <property type="entry name" value="N-terminal nucleophile aminohydrolases (Ntn hydrolases)"/>
    <property type="match status" value="1"/>
</dbReference>
<dbReference type="EMBL" id="SLUO01000001">
    <property type="protein sequence ID" value="TCL61215.1"/>
    <property type="molecule type" value="Genomic_DNA"/>
</dbReference>
<organism evidence="10 11">
    <name type="scientific">Kineothrix alysoides</name>
    <dbReference type="NCBI Taxonomy" id="1469948"/>
    <lineage>
        <taxon>Bacteria</taxon>
        <taxon>Bacillati</taxon>
        <taxon>Bacillota</taxon>
        <taxon>Clostridia</taxon>
        <taxon>Lachnospirales</taxon>
        <taxon>Lachnospiraceae</taxon>
        <taxon>Kineothrix</taxon>
    </lineage>
</organism>
<dbReference type="Proteomes" id="UP000295718">
    <property type="component" value="Unassembled WGS sequence"/>
</dbReference>
<dbReference type="GO" id="GO:0004360">
    <property type="term" value="F:glutamine-fructose-6-phosphate transaminase (isomerizing) activity"/>
    <property type="evidence" value="ECO:0007669"/>
    <property type="project" value="UniProtKB-EC"/>
</dbReference>
<keyword evidence="7" id="KW-0315">Glutamine amidotransferase</keyword>
<comment type="catalytic activity">
    <reaction evidence="1">
        <text>D-fructose 6-phosphate + L-glutamine = D-glucosamine 6-phosphate + L-glutamate</text>
        <dbReference type="Rhea" id="RHEA:13237"/>
        <dbReference type="ChEBI" id="CHEBI:29985"/>
        <dbReference type="ChEBI" id="CHEBI:58359"/>
        <dbReference type="ChEBI" id="CHEBI:58725"/>
        <dbReference type="ChEBI" id="CHEBI:61527"/>
        <dbReference type="EC" id="2.6.1.16"/>
    </reaction>
</comment>
<dbReference type="AlphaFoldDB" id="A0A4R1R6K8"/>
<reference evidence="10 11" key="1">
    <citation type="submission" date="2019-03" db="EMBL/GenBank/DDBJ databases">
        <title>Genomic Encyclopedia of Type Strains, Phase IV (KMG-IV): sequencing the most valuable type-strain genomes for metagenomic binning, comparative biology and taxonomic classification.</title>
        <authorList>
            <person name="Goeker M."/>
        </authorList>
    </citation>
    <scope>NUCLEOTIDE SEQUENCE [LARGE SCALE GENOMIC DNA]</scope>
    <source>
        <strain evidence="10 11">DSM 100556</strain>
    </source>
</reference>
<dbReference type="InterPro" id="IPR017932">
    <property type="entry name" value="GATase_2_dom"/>
</dbReference>
<sequence length="607" mass="67143">MCGIIGYTGKNAAKDIMLDALETLEYRGYDSAGIAVCEDGSKQTQIYKCAGRVKDLRNLCENETIEGNCGIGHTRWATHGGVSDENAHPHKYEKVTVIHNGIIENYRDLIRKYDLYDKLHSQTDSEVVAAVLSHFYTGDPYLAIQKTVLKLKGTFALGIMFEDMPGLIFAVRNVSPIVVAKMEGGTMLASDVTVLGQYSKDYFVLPEGHILTLKADGAELYDLSGEPAEPEWLTISWDTNRSSKGGYPFYMEKEIMEQPEVIAETIEPRIKDGIPDFTEDEIPDSLFKDCDRVCVIACGTAMHAGLVGKALMQSLVRMHIDVELASEFMYTDTVVDEKTLVIAISQSGETIDTLKALKYAKRNGAKTLSIVNVRGASIARESEYVIYTNAGPEIAVASTKAYTTQLAVLYLITGRMAYVRGIFDTDQAGEFANELLRVPQVIGQVLDRREEIHYIARGILNAKDVFMIGRGLDHSILLEGSLKLKEISYIHSEAYASGELKHGTIALITEDTPVVAVVTQDKVQSKEFSNIREVQSRGAEVILFMKETYSLDKETSWGGVFKLPAIRDEFMVMPASAALQLLAYYVSLDKGLDVDKPRNLAKVVTVE</sequence>
<evidence type="ECO:0000259" key="8">
    <source>
        <dbReference type="PROSITE" id="PS51278"/>
    </source>
</evidence>
<dbReference type="InterPro" id="IPR047084">
    <property type="entry name" value="GFAT_N"/>
</dbReference>
<dbReference type="CDD" id="cd05008">
    <property type="entry name" value="SIS_GlmS_GlmD_1"/>
    <property type="match status" value="1"/>
</dbReference>